<evidence type="ECO:0008006" key="3">
    <source>
        <dbReference type="Google" id="ProtNLM"/>
    </source>
</evidence>
<organism evidence="1 2">
    <name type="scientific">Peribacillus glennii</name>
    <dbReference type="NCBI Taxonomy" id="2303991"/>
    <lineage>
        <taxon>Bacteria</taxon>
        <taxon>Bacillati</taxon>
        <taxon>Bacillota</taxon>
        <taxon>Bacilli</taxon>
        <taxon>Bacillales</taxon>
        <taxon>Bacillaceae</taxon>
        <taxon>Peribacillus</taxon>
    </lineage>
</organism>
<keyword evidence="2" id="KW-1185">Reference proteome</keyword>
<comment type="caution">
    <text evidence="1">The sequence shown here is derived from an EMBL/GenBank/DDBJ whole genome shotgun (WGS) entry which is preliminary data.</text>
</comment>
<dbReference type="EMBL" id="QVTD01000003">
    <property type="protein sequence ID" value="RFU65839.1"/>
    <property type="molecule type" value="Genomic_DNA"/>
</dbReference>
<dbReference type="AlphaFoldDB" id="A0A372LID3"/>
<sequence length="104" mass="11942">MGEFSMATHPYQNYYLKVKPALICKAEELSMLGLGAVTEDDIWIYLVQKKWKRPSPEIHLYQLVSDILSISGSQFMTFMTIEAYRGPDLLGKLSQEEMKELLHG</sequence>
<dbReference type="Proteomes" id="UP000262939">
    <property type="component" value="Unassembled WGS sequence"/>
</dbReference>
<dbReference type="Pfam" id="PF13797">
    <property type="entry name" value="Post_transc_reg"/>
    <property type="match status" value="1"/>
</dbReference>
<accession>A0A372LID3</accession>
<gene>
    <name evidence="1" type="ORF">D0466_08210</name>
</gene>
<dbReference type="InterPro" id="IPR025716">
    <property type="entry name" value="Post-transcriptional_regulator"/>
</dbReference>
<name>A0A372LID3_9BACI</name>
<evidence type="ECO:0000313" key="2">
    <source>
        <dbReference type="Proteomes" id="UP000262939"/>
    </source>
</evidence>
<reference evidence="1 2" key="1">
    <citation type="submission" date="2018-08" db="EMBL/GenBank/DDBJ databases">
        <title>Bacillus chawlae sp. nov., Bacillus glennii sp. nov., and Bacillus saganii sp. nov. Isolated from the Vehicle Assembly Building at Kennedy Space Center where the Viking Spacecraft were Assembled.</title>
        <authorList>
            <person name="Seuylemezian A."/>
            <person name="Vaishampayan P."/>
        </authorList>
    </citation>
    <scope>NUCLEOTIDE SEQUENCE [LARGE SCALE GENOMIC DNA]</scope>
    <source>
        <strain evidence="1 2">V44-8</strain>
    </source>
</reference>
<proteinExistence type="predicted"/>
<protein>
    <recommendedName>
        <fullName evidence="3">Post-transcriptional regulator</fullName>
    </recommendedName>
</protein>
<evidence type="ECO:0000313" key="1">
    <source>
        <dbReference type="EMBL" id="RFU65839.1"/>
    </source>
</evidence>